<evidence type="ECO:0000313" key="5">
    <source>
        <dbReference type="EMBL" id="SFU59563.1"/>
    </source>
</evidence>
<dbReference type="RefSeq" id="WP_074974902.1">
    <property type="nucleotide sequence ID" value="NZ_FPBZ01000009.1"/>
</dbReference>
<evidence type="ECO:0000256" key="2">
    <source>
        <dbReference type="ARBA" id="ARBA00023125"/>
    </source>
</evidence>
<dbReference type="PRINTS" id="PR00778">
    <property type="entry name" value="HTHARSR"/>
</dbReference>
<gene>
    <name evidence="5" type="ORF">SAMN05216417_10924</name>
</gene>
<dbReference type="Gene3D" id="1.10.10.10">
    <property type="entry name" value="Winged helix-like DNA-binding domain superfamily/Winged helix DNA-binding domain"/>
    <property type="match status" value="1"/>
</dbReference>
<evidence type="ECO:0000256" key="1">
    <source>
        <dbReference type="ARBA" id="ARBA00023015"/>
    </source>
</evidence>
<dbReference type="AlphaFoldDB" id="A0A1I7HFR7"/>
<organism evidence="5 6">
    <name type="scientific">Nitrosospira multiformis</name>
    <dbReference type="NCBI Taxonomy" id="1231"/>
    <lineage>
        <taxon>Bacteria</taxon>
        <taxon>Pseudomonadati</taxon>
        <taxon>Pseudomonadota</taxon>
        <taxon>Betaproteobacteria</taxon>
        <taxon>Nitrosomonadales</taxon>
        <taxon>Nitrosomonadaceae</taxon>
        <taxon>Nitrosospira</taxon>
    </lineage>
</organism>
<protein>
    <submittedName>
        <fullName evidence="5">Transcriptional regulator, ArsR family</fullName>
    </submittedName>
</protein>
<dbReference type="InterPro" id="IPR036388">
    <property type="entry name" value="WH-like_DNA-bd_sf"/>
</dbReference>
<dbReference type="InterPro" id="IPR011991">
    <property type="entry name" value="ArsR-like_HTH"/>
</dbReference>
<dbReference type="CDD" id="cd00090">
    <property type="entry name" value="HTH_ARSR"/>
    <property type="match status" value="1"/>
</dbReference>
<dbReference type="PANTHER" id="PTHR43132">
    <property type="entry name" value="ARSENICAL RESISTANCE OPERON REPRESSOR ARSR-RELATED"/>
    <property type="match status" value="1"/>
</dbReference>
<dbReference type="SMART" id="SM00418">
    <property type="entry name" value="HTH_ARSR"/>
    <property type="match status" value="1"/>
</dbReference>
<dbReference type="Proteomes" id="UP000182649">
    <property type="component" value="Unassembled WGS sequence"/>
</dbReference>
<dbReference type="GO" id="GO:0003677">
    <property type="term" value="F:DNA binding"/>
    <property type="evidence" value="ECO:0007669"/>
    <property type="project" value="UniProtKB-KW"/>
</dbReference>
<dbReference type="InterPro" id="IPR036390">
    <property type="entry name" value="WH_DNA-bd_sf"/>
</dbReference>
<proteinExistence type="predicted"/>
<keyword evidence="2" id="KW-0238">DNA-binding</keyword>
<dbReference type="EMBL" id="FPBZ01000009">
    <property type="protein sequence ID" value="SFU59563.1"/>
    <property type="molecule type" value="Genomic_DNA"/>
</dbReference>
<name>A0A1I7HFR7_9PROT</name>
<dbReference type="SUPFAM" id="SSF46785">
    <property type="entry name" value="Winged helix' DNA-binding domain"/>
    <property type="match status" value="1"/>
</dbReference>
<dbReference type="OrthoDB" id="5296924at2"/>
<evidence type="ECO:0000313" key="6">
    <source>
        <dbReference type="Proteomes" id="UP000182649"/>
    </source>
</evidence>
<sequence>MKLEDFPDISAMRTSASTACGMLKVLANEDRLLILCQLIKGACNVGELEALLGIRQPTLSQQLTVLRDEGLVTTERKGKYIYYALASLETVQIMQTLYRLYCRRDEGIDS</sequence>
<accession>A0A1I7HFR7</accession>
<evidence type="ECO:0000256" key="3">
    <source>
        <dbReference type="ARBA" id="ARBA00023163"/>
    </source>
</evidence>
<keyword evidence="3" id="KW-0804">Transcription</keyword>
<dbReference type="NCBIfam" id="NF033788">
    <property type="entry name" value="HTH_metalloreg"/>
    <property type="match status" value="1"/>
</dbReference>
<evidence type="ECO:0000259" key="4">
    <source>
        <dbReference type="PROSITE" id="PS50987"/>
    </source>
</evidence>
<keyword evidence="1" id="KW-0805">Transcription regulation</keyword>
<dbReference type="Pfam" id="PF01022">
    <property type="entry name" value="HTH_5"/>
    <property type="match status" value="1"/>
</dbReference>
<reference evidence="5 6" key="1">
    <citation type="submission" date="2016-10" db="EMBL/GenBank/DDBJ databases">
        <authorList>
            <person name="de Groot N.N."/>
        </authorList>
    </citation>
    <scope>NUCLEOTIDE SEQUENCE [LARGE SCALE GENOMIC DNA]</scope>
    <source>
        <strain evidence="5 6">Nl14</strain>
    </source>
</reference>
<dbReference type="PANTHER" id="PTHR43132:SF2">
    <property type="entry name" value="ARSENICAL RESISTANCE OPERON REPRESSOR ARSR-RELATED"/>
    <property type="match status" value="1"/>
</dbReference>
<feature type="domain" description="HTH arsR-type" evidence="4">
    <location>
        <begin position="11"/>
        <end position="105"/>
    </location>
</feature>
<dbReference type="PROSITE" id="PS50987">
    <property type="entry name" value="HTH_ARSR_2"/>
    <property type="match status" value="1"/>
</dbReference>
<dbReference type="InterPro" id="IPR051011">
    <property type="entry name" value="Metal_resp_trans_reg"/>
</dbReference>
<dbReference type="GO" id="GO:0003700">
    <property type="term" value="F:DNA-binding transcription factor activity"/>
    <property type="evidence" value="ECO:0007669"/>
    <property type="project" value="InterPro"/>
</dbReference>
<dbReference type="InterPro" id="IPR001845">
    <property type="entry name" value="HTH_ArsR_DNA-bd_dom"/>
</dbReference>